<feature type="transmembrane region" description="Helical" evidence="1">
    <location>
        <begin position="21"/>
        <end position="38"/>
    </location>
</feature>
<organism evidence="2 3">
    <name type="scientific">Bacteroides pyogenes F0041</name>
    <dbReference type="NCBI Taxonomy" id="1321819"/>
    <lineage>
        <taxon>Bacteria</taxon>
        <taxon>Pseudomonadati</taxon>
        <taxon>Bacteroidota</taxon>
        <taxon>Bacteroidia</taxon>
        <taxon>Bacteroidales</taxon>
        <taxon>Bacteroidaceae</taxon>
        <taxon>Bacteroides</taxon>
    </lineage>
</organism>
<evidence type="ECO:0000313" key="2">
    <source>
        <dbReference type="EMBL" id="ERI86373.1"/>
    </source>
</evidence>
<evidence type="ECO:0000313" key="3">
    <source>
        <dbReference type="Proteomes" id="UP000016496"/>
    </source>
</evidence>
<dbReference type="Proteomes" id="UP000016496">
    <property type="component" value="Unassembled WGS sequence"/>
</dbReference>
<dbReference type="HOGENOM" id="CLU_3305014_0_0_10"/>
<comment type="caution">
    <text evidence="2">The sequence shown here is derived from an EMBL/GenBank/DDBJ whole genome shotgun (WGS) entry which is preliminary data.</text>
</comment>
<keyword evidence="1" id="KW-1133">Transmembrane helix</keyword>
<keyword evidence="1" id="KW-0812">Transmembrane</keyword>
<keyword evidence="1" id="KW-0472">Membrane</keyword>
<dbReference type="AlphaFoldDB" id="U2CQM8"/>
<accession>U2CQM8</accession>
<dbReference type="EMBL" id="AWSV01000055">
    <property type="protein sequence ID" value="ERI86373.1"/>
    <property type="molecule type" value="Genomic_DNA"/>
</dbReference>
<reference evidence="2 3" key="1">
    <citation type="submission" date="2013-08" db="EMBL/GenBank/DDBJ databases">
        <authorList>
            <person name="Weinstock G."/>
            <person name="Sodergren E."/>
            <person name="Wylie T."/>
            <person name="Fulton L."/>
            <person name="Fulton R."/>
            <person name="Fronick C."/>
            <person name="O'Laughlin M."/>
            <person name="Godfrey J."/>
            <person name="Miner T."/>
            <person name="Herter B."/>
            <person name="Appelbaum E."/>
            <person name="Cordes M."/>
            <person name="Lek S."/>
            <person name="Wollam A."/>
            <person name="Pepin K.H."/>
            <person name="Palsikar V.B."/>
            <person name="Mitreva M."/>
            <person name="Wilson R.K."/>
        </authorList>
    </citation>
    <scope>NUCLEOTIDE SEQUENCE [LARGE SCALE GENOMIC DNA]</scope>
    <source>
        <strain evidence="2 3">F0041</strain>
    </source>
</reference>
<protein>
    <submittedName>
        <fullName evidence="2">Uncharacterized protein</fullName>
    </submittedName>
</protein>
<name>U2CQM8_9BACE</name>
<gene>
    <name evidence="2" type="ORF">HMPREF1981_00964</name>
</gene>
<evidence type="ECO:0000256" key="1">
    <source>
        <dbReference type="SAM" id="Phobius"/>
    </source>
</evidence>
<sequence length="39" mass="4804">MPVGTRTQKPLWRWGMNFFAAFRKLFVIFHGWIIFNLYL</sequence>
<proteinExistence type="predicted"/>